<reference evidence="3" key="1">
    <citation type="submission" date="2022-10" db="EMBL/GenBank/DDBJ databases">
        <title>Complete genome sequence of Schlegelella aquatica LMG 23380.</title>
        <authorList>
            <person name="Musilova J."/>
            <person name="Kourilova X."/>
            <person name="Bezdicek M."/>
            <person name="Hermankova K."/>
            <person name="Obruca S."/>
            <person name="Sedlar K."/>
        </authorList>
    </citation>
    <scope>NUCLEOTIDE SEQUENCE</scope>
    <source>
        <strain evidence="3">LMG 23380</strain>
    </source>
</reference>
<keyword evidence="1" id="KW-0472">Membrane</keyword>
<organism evidence="3 4">
    <name type="scientific">Caldimonas aquatica</name>
    <dbReference type="NCBI Taxonomy" id="376175"/>
    <lineage>
        <taxon>Bacteria</taxon>
        <taxon>Pseudomonadati</taxon>
        <taxon>Pseudomonadota</taxon>
        <taxon>Betaproteobacteria</taxon>
        <taxon>Burkholderiales</taxon>
        <taxon>Sphaerotilaceae</taxon>
        <taxon>Caldimonas</taxon>
    </lineage>
</organism>
<accession>A0ABY6MS26</accession>
<protein>
    <submittedName>
        <fullName evidence="3">Tetratricopeptide repeat protein</fullName>
    </submittedName>
</protein>
<keyword evidence="4" id="KW-1185">Reference proteome</keyword>
<gene>
    <name evidence="3" type="ORF">OMP39_14145</name>
</gene>
<dbReference type="Proteomes" id="UP001163266">
    <property type="component" value="Chromosome"/>
</dbReference>
<keyword evidence="1" id="KW-0812">Transmembrane</keyword>
<dbReference type="Pfam" id="PF24604">
    <property type="entry name" value="B-barrel_PelB_C"/>
    <property type="match status" value="1"/>
</dbReference>
<dbReference type="Gene3D" id="1.25.40.10">
    <property type="entry name" value="Tetratricopeptide repeat domain"/>
    <property type="match status" value="3"/>
</dbReference>
<evidence type="ECO:0000256" key="1">
    <source>
        <dbReference type="SAM" id="Phobius"/>
    </source>
</evidence>
<proteinExistence type="predicted"/>
<keyword evidence="1" id="KW-1133">Transmembrane helix</keyword>
<name>A0ABY6MS26_9BURK</name>
<dbReference type="InterPro" id="IPR011990">
    <property type="entry name" value="TPR-like_helical_dom_sf"/>
</dbReference>
<feature type="domain" description="PelB C-terminal" evidence="2">
    <location>
        <begin position="922"/>
        <end position="1220"/>
    </location>
</feature>
<dbReference type="InterPro" id="IPR057306">
    <property type="entry name" value="B-barrel_PelB_C"/>
</dbReference>
<dbReference type="SUPFAM" id="SSF48452">
    <property type="entry name" value="TPR-like"/>
    <property type="match status" value="2"/>
</dbReference>
<feature type="transmembrane region" description="Helical" evidence="1">
    <location>
        <begin position="26"/>
        <end position="47"/>
    </location>
</feature>
<dbReference type="EMBL" id="CP110257">
    <property type="protein sequence ID" value="UZD54783.1"/>
    <property type="molecule type" value="Genomic_DNA"/>
</dbReference>
<evidence type="ECO:0000313" key="3">
    <source>
        <dbReference type="EMBL" id="UZD54783.1"/>
    </source>
</evidence>
<dbReference type="RefSeq" id="WP_264892424.1">
    <property type="nucleotide sequence ID" value="NZ_CP110257.1"/>
</dbReference>
<evidence type="ECO:0000313" key="4">
    <source>
        <dbReference type="Proteomes" id="UP001163266"/>
    </source>
</evidence>
<sequence length="1225" mass="134162">MDPPSDEQRRRPLLSLSPDDPRRSRLLPRGALVGLGGVCLVVLAIVFPGEGLVRLIERTGNHALAIDYLQNLLRLHPGDARLLTLLAERYLAIGEVRRAWQVLQQVAGPQAEALRERVAVASWRAARDAGQTQEAAYWHAIVLERALSRRPASAAEWIGTLELLHELGAFDRSGALLAEADARGRSAPLQAEDLARRLLALAQPRAAAQLLTAAAQASDGLRQRALWRAAAAAWLSAGDAVQAYRVAAGGLGAPAPVDTADAWLLARLAVAAGQPVDAAQWLRRALGMDATGTLEGSARLDTRGLDEAWRVFAAAGDLDAALQVSALARRLDAASTVWAERHARVLEWAGRPREALPLWVQLMRGPLAREAQGRVQALAPGLLEWDAMIAYWRTRAAAGAMPFADWTAYITLLRQQGRTAEAIEVARRAVRQHPGLLRVLAQLLWAEAQVDEALATYEEAARKGLLDAAARLEGAGAMLAAVRLEDAARLLAPDPEAGTPAEVRETYLELRADLAWELGDDRRAWRDYAALYALNGEGEDAMAEFRAQRLLALTRRLQGNSAALRLAPSLWSHRASAGLAELWLDVIAQQPSTSSLLEWERAMAASPVGAQLQRRPAVVQRQAALWRGLGHMEAALRLLRRARALAPQNVPILIDWVSLLLERQMLEELHATLAREAGRLERDPEGALVLAEAARELGQTAWAAKLMRAQYARREHDPLWLASYADLLEQVGQRGPAQRARQRAWDLLVRASAAPAGARPRAGQELARLLLQLRLAPGRATEAEQRALVRDLRERLREGGLEPASETLADAAIVNWLLALDFDSWADWWLARRAVAGSIGAGQRLLRALARGERETVREQWREGSASLTAEDRAEALWLVGERETSLAESARIVERSAAREDDPDRLRAFASLHTERQRERTHRAELGLQDERLGGLDLRRTGATVHLALGERLGLTAHGLRERLARRGGSTLAPLPSGQTLAGVALTWQAGERARLSAALQRHGVGEQTSAVQVEGRYQLTDAYRLGLSAAYDAAAGDTDLLRLAARRDHLALQWEGVHGRLYGTATATAARYRTDRGSRLGRTTELRAEAGYWLRRAEPVLAVRGFASWRDEHADDIPRPELGRWVASGEALSGAQVLPGSQAEFGLGVRWGLADGLPSRRWWPQVEVTLARSSRTGFTPAASIAWRGPVAGDDELEFSVQRSQSDTGPGQQVRLQYRRWFGR</sequence>
<dbReference type="Pfam" id="PF13429">
    <property type="entry name" value="TPR_15"/>
    <property type="match status" value="1"/>
</dbReference>
<evidence type="ECO:0000259" key="2">
    <source>
        <dbReference type="Pfam" id="PF24604"/>
    </source>
</evidence>